<organism evidence="15 16">
    <name type="scientific">Lentilactobacillus sunkii DSM 19904</name>
    <dbReference type="NCBI Taxonomy" id="1423808"/>
    <lineage>
        <taxon>Bacteria</taxon>
        <taxon>Bacillati</taxon>
        <taxon>Bacillota</taxon>
        <taxon>Bacilli</taxon>
        <taxon>Lactobacillales</taxon>
        <taxon>Lactobacillaceae</taxon>
        <taxon>Lentilactobacillus</taxon>
    </lineage>
</organism>
<sequence>MAIISPFFLFHRKFLLKLQQDKYKWMAINVRMVEIPKEFHEALPILQKIESAGYEAYFVGGSVRDTILQRPIHDVDIATSAYPSEVKSLFKRTVDTGIEHGTVMILDHGTGYEVTTFRTESGYQDYRRPDKVTFVRSLKEDLKRRDFTINALALSENGQITDLFGGLDDMKKRIIRAVGDPNERFNEDALRMMRAVRFASQLDFRIENATLAGIRRHSELLEKIAVERSHTEFVKMMLGVDAENGLNIMLETNLYQHVPVLGNYLPQLKAIVASKFQLTNEVQVWSLLSFKFGFSASQISTFLKKWKTANKIINDVILTTELLFSIARGEVSNSILYHAGAENVDNAVVITADSTKTSGLKERYNNLPIKNKKQLQITGGELIKRGVLKPSPQLGKVLDTLEHNVVAGTIPNQQEKLVKAAINFLNED</sequence>
<feature type="binding site" evidence="11">
    <location>
        <position position="188"/>
    </location>
    <ligand>
        <name>CTP</name>
        <dbReference type="ChEBI" id="CHEBI:37563"/>
    </ligand>
</feature>
<dbReference type="PANTHER" id="PTHR46173:SF1">
    <property type="entry name" value="CCA TRNA NUCLEOTIDYLTRANSFERASE 1, MITOCHONDRIAL"/>
    <property type="match status" value="1"/>
</dbReference>
<keyword evidence="9 11" id="KW-0460">Magnesium</keyword>
<evidence type="ECO:0000256" key="10">
    <source>
        <dbReference type="ARBA" id="ARBA00022884"/>
    </source>
</evidence>
<comment type="miscellaneous">
    <text evidence="11">A single active site specifically recognizes both ATP and CTP and is responsible for their addition.</text>
</comment>
<keyword evidence="4 11" id="KW-0548">Nucleotidyltransferase</keyword>
<dbReference type="InterPro" id="IPR050264">
    <property type="entry name" value="Bact_CCA-adding_enz_type3_sf"/>
</dbReference>
<dbReference type="InterPro" id="IPR032828">
    <property type="entry name" value="PolyA_RNA-bd"/>
</dbReference>
<proteinExistence type="inferred from homology"/>
<dbReference type="NCBIfam" id="NF009814">
    <property type="entry name" value="PRK13299.1"/>
    <property type="match status" value="1"/>
</dbReference>
<keyword evidence="8 11" id="KW-0067">ATP-binding</keyword>
<comment type="subunit">
    <text evidence="11">Homodimer.</text>
</comment>
<dbReference type="Gene3D" id="1.20.58.560">
    <property type="match status" value="1"/>
</dbReference>
<evidence type="ECO:0000256" key="8">
    <source>
        <dbReference type="ARBA" id="ARBA00022840"/>
    </source>
</evidence>
<evidence type="ECO:0000256" key="7">
    <source>
        <dbReference type="ARBA" id="ARBA00022800"/>
    </source>
</evidence>
<dbReference type="EC" id="2.7.7.72" evidence="11"/>
<feature type="domain" description="CCA-adding enzyme C-terminal" evidence="14">
    <location>
        <begin position="276"/>
        <end position="420"/>
    </location>
</feature>
<feature type="binding site" evidence="11">
    <location>
        <position position="194"/>
    </location>
    <ligand>
        <name>ATP</name>
        <dbReference type="ChEBI" id="CHEBI:30616"/>
    </ligand>
</feature>
<dbReference type="InterPro" id="IPR023068">
    <property type="entry name" value="CCA-adding_enz_firmicutes"/>
</dbReference>
<keyword evidence="3 11" id="KW-0819">tRNA processing</keyword>
<name>A0A0R1KW43_9LACO</name>
<comment type="cofactor">
    <cofactor evidence="1 11">
        <name>Mg(2+)</name>
        <dbReference type="ChEBI" id="CHEBI:18420"/>
    </cofactor>
</comment>
<dbReference type="EMBL" id="AZEA01000014">
    <property type="protein sequence ID" value="KRK87871.1"/>
    <property type="molecule type" value="Genomic_DNA"/>
</dbReference>
<dbReference type="InterPro" id="IPR002646">
    <property type="entry name" value="PolA_pol_head_dom"/>
</dbReference>
<dbReference type="Gene3D" id="1.10.246.80">
    <property type="match status" value="1"/>
</dbReference>
<dbReference type="GO" id="GO:0000287">
    <property type="term" value="F:magnesium ion binding"/>
    <property type="evidence" value="ECO:0007669"/>
    <property type="project" value="UniProtKB-UniRule"/>
</dbReference>
<feature type="binding site" evidence="11">
    <location>
        <position position="64"/>
    </location>
    <ligand>
        <name>CTP</name>
        <dbReference type="ChEBI" id="CHEBI:37563"/>
    </ligand>
</feature>
<evidence type="ECO:0000259" key="14">
    <source>
        <dbReference type="Pfam" id="PF13735"/>
    </source>
</evidence>
<comment type="similarity">
    <text evidence="11">Belongs to the tRNA nucleotidyltransferase/poly(A) polymerase family. Bacterial CCA-adding enzyme type 3 subfamily.</text>
</comment>
<feature type="binding site" evidence="11">
    <location>
        <position position="188"/>
    </location>
    <ligand>
        <name>ATP</name>
        <dbReference type="ChEBI" id="CHEBI:30616"/>
    </ligand>
</feature>
<comment type="catalytic activity">
    <reaction evidence="11">
        <text>a tRNA precursor + 2 CTP + ATP = a tRNA with a 3' CCA end + 3 diphosphate</text>
        <dbReference type="Rhea" id="RHEA:14433"/>
        <dbReference type="Rhea" id="RHEA-COMP:10465"/>
        <dbReference type="Rhea" id="RHEA-COMP:10468"/>
        <dbReference type="ChEBI" id="CHEBI:30616"/>
        <dbReference type="ChEBI" id="CHEBI:33019"/>
        <dbReference type="ChEBI" id="CHEBI:37563"/>
        <dbReference type="ChEBI" id="CHEBI:74896"/>
        <dbReference type="ChEBI" id="CHEBI:83071"/>
        <dbReference type="EC" id="2.7.7.72"/>
    </reaction>
</comment>
<dbReference type="InterPro" id="IPR043519">
    <property type="entry name" value="NT_sf"/>
</dbReference>
<evidence type="ECO:0000259" key="13">
    <source>
        <dbReference type="Pfam" id="PF12627"/>
    </source>
</evidence>
<dbReference type="AlphaFoldDB" id="A0A0R1KW43"/>
<dbReference type="GO" id="GO:0004810">
    <property type="term" value="F:CCA tRNA nucleotidyltransferase activity"/>
    <property type="evidence" value="ECO:0007669"/>
    <property type="project" value="UniProtKB-UniRule"/>
</dbReference>
<keyword evidence="2 11" id="KW-0808">Transferase</keyword>
<evidence type="ECO:0000256" key="6">
    <source>
        <dbReference type="ARBA" id="ARBA00022741"/>
    </source>
</evidence>
<evidence type="ECO:0000256" key="11">
    <source>
        <dbReference type="HAMAP-Rule" id="MF_01263"/>
    </source>
</evidence>
<feature type="binding site" evidence="11">
    <location>
        <position position="64"/>
    </location>
    <ligand>
        <name>ATP</name>
        <dbReference type="ChEBI" id="CHEBI:30616"/>
    </ligand>
</feature>
<feature type="binding site" evidence="11">
    <location>
        <position position="197"/>
    </location>
    <ligand>
        <name>CTP</name>
        <dbReference type="ChEBI" id="CHEBI:37563"/>
    </ligand>
</feature>
<evidence type="ECO:0000256" key="2">
    <source>
        <dbReference type="ARBA" id="ARBA00022679"/>
    </source>
</evidence>
<comment type="caution">
    <text evidence="15">The sequence shown here is derived from an EMBL/GenBank/DDBJ whole genome shotgun (WGS) entry which is preliminary data.</text>
</comment>
<dbReference type="Pfam" id="PF13735">
    <property type="entry name" value="tRNA_NucTran2_2"/>
    <property type="match status" value="1"/>
</dbReference>
<reference evidence="15 16" key="1">
    <citation type="journal article" date="2015" name="Genome Announc.">
        <title>Expanding the biotechnology potential of lactobacilli through comparative genomics of 213 strains and associated genera.</title>
        <authorList>
            <person name="Sun Z."/>
            <person name="Harris H.M."/>
            <person name="McCann A."/>
            <person name="Guo C."/>
            <person name="Argimon S."/>
            <person name="Zhang W."/>
            <person name="Yang X."/>
            <person name="Jeffery I.B."/>
            <person name="Cooney J.C."/>
            <person name="Kagawa T.F."/>
            <person name="Liu W."/>
            <person name="Song Y."/>
            <person name="Salvetti E."/>
            <person name="Wrobel A."/>
            <person name="Rasinkangas P."/>
            <person name="Parkhill J."/>
            <person name="Rea M.C."/>
            <person name="O'Sullivan O."/>
            <person name="Ritari J."/>
            <person name="Douillard F.P."/>
            <person name="Paul Ross R."/>
            <person name="Yang R."/>
            <person name="Briner A.E."/>
            <person name="Felis G.E."/>
            <person name="de Vos W.M."/>
            <person name="Barrangou R."/>
            <person name="Klaenhammer T.R."/>
            <person name="Caufield P.W."/>
            <person name="Cui Y."/>
            <person name="Zhang H."/>
            <person name="O'Toole P.W."/>
        </authorList>
    </citation>
    <scope>NUCLEOTIDE SEQUENCE [LARGE SCALE GENOMIC DNA]</scope>
    <source>
        <strain evidence="15 16">DSM 19904</strain>
    </source>
</reference>
<evidence type="ECO:0000259" key="12">
    <source>
        <dbReference type="Pfam" id="PF01743"/>
    </source>
</evidence>
<keyword evidence="16" id="KW-1185">Reference proteome</keyword>
<evidence type="ECO:0000313" key="15">
    <source>
        <dbReference type="EMBL" id="KRK87871.1"/>
    </source>
</evidence>
<dbReference type="GO" id="GO:0000049">
    <property type="term" value="F:tRNA binding"/>
    <property type="evidence" value="ECO:0007669"/>
    <property type="project" value="UniProtKB-UniRule"/>
</dbReference>
<keyword evidence="10 11" id="KW-0694">RNA-binding</keyword>
<accession>A0A0R1KW43</accession>
<feature type="binding site" evidence="11">
    <location>
        <position position="61"/>
    </location>
    <ligand>
        <name>ATP</name>
        <dbReference type="ChEBI" id="CHEBI:30616"/>
    </ligand>
</feature>
<feature type="binding site" evidence="11">
    <location>
        <position position="191"/>
    </location>
    <ligand>
        <name>ATP</name>
        <dbReference type="ChEBI" id="CHEBI:30616"/>
    </ligand>
</feature>
<dbReference type="GO" id="GO:0160016">
    <property type="term" value="F:CCACCA tRNA nucleotidyltransferase activity"/>
    <property type="evidence" value="ECO:0007669"/>
    <property type="project" value="RHEA"/>
</dbReference>
<feature type="binding site" evidence="11">
    <location>
        <position position="74"/>
    </location>
    <ligand>
        <name>Mg(2+)</name>
        <dbReference type="ChEBI" id="CHEBI:18420"/>
    </ligand>
</feature>
<feature type="binding site" evidence="11">
    <location>
        <position position="145"/>
    </location>
    <ligand>
        <name>CTP</name>
        <dbReference type="ChEBI" id="CHEBI:37563"/>
    </ligand>
</feature>
<evidence type="ECO:0000256" key="1">
    <source>
        <dbReference type="ARBA" id="ARBA00001946"/>
    </source>
</evidence>
<gene>
    <name evidence="11" type="primary">cca</name>
    <name evidence="15" type="ORF">FD17_GL000699</name>
</gene>
<evidence type="ECO:0000256" key="5">
    <source>
        <dbReference type="ARBA" id="ARBA00022723"/>
    </source>
</evidence>
<evidence type="ECO:0000313" key="16">
    <source>
        <dbReference type="Proteomes" id="UP000051581"/>
    </source>
</evidence>
<dbReference type="SUPFAM" id="SSF81301">
    <property type="entry name" value="Nucleotidyltransferase"/>
    <property type="match status" value="1"/>
</dbReference>
<dbReference type="HAMAP" id="MF_01263">
    <property type="entry name" value="CCA_bact_type3"/>
    <property type="match status" value="1"/>
</dbReference>
<dbReference type="Pfam" id="PF01743">
    <property type="entry name" value="PolyA_pol"/>
    <property type="match status" value="1"/>
</dbReference>
<dbReference type="Pfam" id="PF12627">
    <property type="entry name" value="PolyA_pol_RNAbd"/>
    <property type="match status" value="1"/>
</dbReference>
<dbReference type="GO" id="GO:0001680">
    <property type="term" value="P:tRNA 3'-terminal CCA addition"/>
    <property type="evidence" value="ECO:0007669"/>
    <property type="project" value="UniProtKB-UniRule"/>
</dbReference>
<dbReference type="Proteomes" id="UP000051581">
    <property type="component" value="Unassembled WGS sequence"/>
</dbReference>
<feature type="domain" description="tRNA nucleotidyltransferase/poly(A) polymerase RNA and SrmB- binding" evidence="13">
    <location>
        <begin position="203"/>
        <end position="261"/>
    </location>
</feature>
<dbReference type="Gene3D" id="3.30.460.10">
    <property type="entry name" value="Beta Polymerase, domain 2"/>
    <property type="match status" value="1"/>
</dbReference>
<feature type="binding site" evidence="11">
    <location>
        <position position="76"/>
    </location>
    <ligand>
        <name>Mg(2+)</name>
        <dbReference type="ChEBI" id="CHEBI:18420"/>
    </ligand>
</feature>
<feature type="binding site" evidence="11">
    <location>
        <position position="61"/>
    </location>
    <ligand>
        <name>CTP</name>
        <dbReference type="ChEBI" id="CHEBI:37563"/>
    </ligand>
</feature>
<dbReference type="InterPro" id="IPR032810">
    <property type="entry name" value="CCA-adding_enz_C"/>
</dbReference>
<keyword evidence="6 11" id="KW-0547">Nucleotide-binding</keyword>
<comment type="function">
    <text evidence="11">Catalyzes the addition and repair of the essential 3'-terminal CCA sequence in tRNAs without using a nucleic acid template. Adds these three nucleotides in the order of C, C, and A to the tRNA nucleotide-73, using CTP and ATP as substrates and producing inorganic pyrophosphate. tRNA 3'-terminal CCA addition is required both for tRNA processing and repair. Also involved in tRNA surveillance by mediating tandem CCA addition to generate a CCACCA at the 3' terminus of unstable tRNAs. While stable tRNAs receive only 3'-terminal CCA, unstable tRNAs are marked with CCACCA and rapidly degraded.</text>
</comment>
<dbReference type="CDD" id="cd05398">
    <property type="entry name" value="NT_ClassII-CCAase"/>
    <property type="match status" value="1"/>
</dbReference>
<keyword evidence="5 11" id="KW-0479">Metal-binding</keyword>
<feature type="binding site" evidence="11">
    <location>
        <position position="145"/>
    </location>
    <ligand>
        <name>ATP</name>
        <dbReference type="ChEBI" id="CHEBI:30616"/>
    </ligand>
</feature>
<evidence type="ECO:0000256" key="9">
    <source>
        <dbReference type="ARBA" id="ARBA00022842"/>
    </source>
</evidence>
<feature type="domain" description="Poly A polymerase head" evidence="12">
    <location>
        <begin position="56"/>
        <end position="176"/>
    </location>
</feature>
<dbReference type="Gene3D" id="1.10.110.30">
    <property type="match status" value="1"/>
</dbReference>
<comment type="catalytic activity">
    <reaction evidence="11">
        <text>a tRNA with a 3' CCA end + 2 CTP + ATP = a tRNA with a 3' CCACCA end + 3 diphosphate</text>
        <dbReference type="Rhea" id="RHEA:76235"/>
        <dbReference type="Rhea" id="RHEA-COMP:10468"/>
        <dbReference type="Rhea" id="RHEA-COMP:18655"/>
        <dbReference type="ChEBI" id="CHEBI:30616"/>
        <dbReference type="ChEBI" id="CHEBI:33019"/>
        <dbReference type="ChEBI" id="CHEBI:37563"/>
        <dbReference type="ChEBI" id="CHEBI:83071"/>
        <dbReference type="ChEBI" id="CHEBI:195187"/>
    </reaction>
</comment>
<feature type="binding site" evidence="11">
    <location>
        <position position="191"/>
    </location>
    <ligand>
        <name>CTP</name>
        <dbReference type="ChEBI" id="CHEBI:37563"/>
    </ligand>
</feature>
<feature type="binding site" evidence="11">
    <location>
        <position position="194"/>
    </location>
    <ligand>
        <name>CTP</name>
        <dbReference type="ChEBI" id="CHEBI:37563"/>
    </ligand>
</feature>
<dbReference type="SUPFAM" id="SSF81891">
    <property type="entry name" value="Poly A polymerase C-terminal region-like"/>
    <property type="match status" value="1"/>
</dbReference>
<dbReference type="GO" id="GO:0042245">
    <property type="term" value="P:RNA repair"/>
    <property type="evidence" value="ECO:0007669"/>
    <property type="project" value="UniProtKB-KW"/>
</dbReference>
<dbReference type="PANTHER" id="PTHR46173">
    <property type="entry name" value="CCA TRNA NUCLEOTIDYLTRANSFERASE 1, MITOCHONDRIAL"/>
    <property type="match status" value="1"/>
</dbReference>
<dbReference type="PATRIC" id="fig|1423808.3.peg.703"/>
<evidence type="ECO:0000256" key="3">
    <source>
        <dbReference type="ARBA" id="ARBA00022694"/>
    </source>
</evidence>
<dbReference type="GO" id="GO:0005524">
    <property type="term" value="F:ATP binding"/>
    <property type="evidence" value="ECO:0007669"/>
    <property type="project" value="UniProtKB-UniRule"/>
</dbReference>
<keyword evidence="7 11" id="KW-0692">RNA repair</keyword>
<protein>
    <recommendedName>
        <fullName evidence="11">CCA-adding enzyme</fullName>
        <ecNumber evidence="11">2.7.7.72</ecNumber>
    </recommendedName>
    <alternativeName>
        <fullName evidence="11">CCA tRNA nucleotidyltransferase</fullName>
    </alternativeName>
    <alternativeName>
        <fullName evidence="11">tRNA CCA-pyrophosphorylase</fullName>
    </alternativeName>
    <alternativeName>
        <fullName evidence="11">tRNA adenylyl-/cytidylyl- transferase</fullName>
    </alternativeName>
    <alternativeName>
        <fullName evidence="11">tRNA nucleotidyltransferase</fullName>
    </alternativeName>
    <alternativeName>
        <fullName evidence="11">tRNA-NT</fullName>
    </alternativeName>
</protein>
<evidence type="ECO:0000256" key="4">
    <source>
        <dbReference type="ARBA" id="ARBA00022695"/>
    </source>
</evidence>
<feature type="binding site" evidence="11">
    <location>
        <position position="197"/>
    </location>
    <ligand>
        <name>ATP</name>
        <dbReference type="ChEBI" id="CHEBI:30616"/>
    </ligand>
</feature>